<sequence length="197" mass="21880">MQLAQFCSAQEYVGAKVSTWKEGKMEFGGDFGESSSDCRGQVLIEDGHGILSFLNSIHHLASKPDHRSTTRHLTFLHLLESYNLQSHSKKTTEEKISWRPGHWSYFFNAESTEMILVKGNVVATGGASHLLETRDSQPAVRIARVIFAGDSDETEVQESTRLPDNHVARVGYCSETFKKMHRQLSLCLEAPGPGSLG</sequence>
<name>A0A7J8EF08_MOLMO</name>
<dbReference type="EMBL" id="JACASF010000014">
    <property type="protein sequence ID" value="KAF6433759.1"/>
    <property type="molecule type" value="Genomic_DNA"/>
</dbReference>
<accession>A0A7J8EF08</accession>
<protein>
    <submittedName>
        <fullName evidence="1">Uncharacterized protein</fullName>
    </submittedName>
</protein>
<organism evidence="1 2">
    <name type="scientific">Molossus molossus</name>
    <name type="common">Pallas' mastiff bat</name>
    <name type="synonym">Vespertilio molossus</name>
    <dbReference type="NCBI Taxonomy" id="27622"/>
    <lineage>
        <taxon>Eukaryota</taxon>
        <taxon>Metazoa</taxon>
        <taxon>Chordata</taxon>
        <taxon>Craniata</taxon>
        <taxon>Vertebrata</taxon>
        <taxon>Euteleostomi</taxon>
        <taxon>Mammalia</taxon>
        <taxon>Eutheria</taxon>
        <taxon>Laurasiatheria</taxon>
        <taxon>Chiroptera</taxon>
        <taxon>Yangochiroptera</taxon>
        <taxon>Molossidae</taxon>
        <taxon>Molossus</taxon>
    </lineage>
</organism>
<dbReference type="InParanoid" id="A0A7J8EF08"/>
<dbReference type="AlphaFoldDB" id="A0A7J8EF08"/>
<proteinExistence type="predicted"/>
<reference evidence="1 2" key="1">
    <citation type="journal article" date="2020" name="Nature">
        <title>Six reference-quality genomes reveal evolution of bat adaptations.</title>
        <authorList>
            <person name="Jebb D."/>
            <person name="Huang Z."/>
            <person name="Pippel M."/>
            <person name="Hughes G.M."/>
            <person name="Lavrichenko K."/>
            <person name="Devanna P."/>
            <person name="Winkler S."/>
            <person name="Jermiin L.S."/>
            <person name="Skirmuntt E.C."/>
            <person name="Katzourakis A."/>
            <person name="Burkitt-Gray L."/>
            <person name="Ray D.A."/>
            <person name="Sullivan K.A.M."/>
            <person name="Roscito J.G."/>
            <person name="Kirilenko B.M."/>
            <person name="Davalos L.M."/>
            <person name="Corthals A.P."/>
            <person name="Power M.L."/>
            <person name="Jones G."/>
            <person name="Ransome R.D."/>
            <person name="Dechmann D.K.N."/>
            <person name="Locatelli A.G."/>
            <person name="Puechmaille S.J."/>
            <person name="Fedrigo O."/>
            <person name="Jarvis E.D."/>
            <person name="Hiller M."/>
            <person name="Vernes S.C."/>
            <person name="Myers E.W."/>
            <person name="Teeling E.C."/>
        </authorList>
    </citation>
    <scope>NUCLEOTIDE SEQUENCE [LARGE SCALE GENOMIC DNA]</scope>
    <source>
        <strain evidence="1">MMolMol1</strain>
        <tissue evidence="1">Muscle</tissue>
    </source>
</reference>
<keyword evidence="2" id="KW-1185">Reference proteome</keyword>
<comment type="caution">
    <text evidence="1">The sequence shown here is derived from an EMBL/GenBank/DDBJ whole genome shotgun (WGS) entry which is preliminary data.</text>
</comment>
<dbReference type="Proteomes" id="UP000550707">
    <property type="component" value="Unassembled WGS sequence"/>
</dbReference>
<evidence type="ECO:0000313" key="2">
    <source>
        <dbReference type="Proteomes" id="UP000550707"/>
    </source>
</evidence>
<evidence type="ECO:0000313" key="1">
    <source>
        <dbReference type="EMBL" id="KAF6433759.1"/>
    </source>
</evidence>
<gene>
    <name evidence="1" type="ORF">HJG59_008829</name>
</gene>